<keyword evidence="1" id="KW-0472">Membrane</keyword>
<dbReference type="PANTHER" id="PTHR36558:SF1">
    <property type="entry name" value="RESTRICTION ENDONUCLEASE DOMAIN-CONTAINING PROTEIN-RELATED"/>
    <property type="match status" value="1"/>
</dbReference>
<evidence type="ECO:0000313" key="4">
    <source>
        <dbReference type="Proteomes" id="UP001597469"/>
    </source>
</evidence>
<dbReference type="Proteomes" id="UP001597469">
    <property type="component" value="Unassembled WGS sequence"/>
</dbReference>
<dbReference type="InterPro" id="IPR012296">
    <property type="entry name" value="Nuclease_put_TT1808"/>
</dbReference>
<dbReference type="SUPFAM" id="SSF52980">
    <property type="entry name" value="Restriction endonuclease-like"/>
    <property type="match status" value="1"/>
</dbReference>
<evidence type="ECO:0000256" key="1">
    <source>
        <dbReference type="SAM" id="Phobius"/>
    </source>
</evidence>
<keyword evidence="1" id="KW-1133">Transmembrane helix</keyword>
<dbReference type="GO" id="GO:0004519">
    <property type="term" value="F:endonuclease activity"/>
    <property type="evidence" value="ECO:0007669"/>
    <property type="project" value="UniProtKB-KW"/>
</dbReference>
<feature type="transmembrane region" description="Helical" evidence="1">
    <location>
        <begin position="48"/>
        <end position="69"/>
    </location>
</feature>
<name>A0ABW5M128_9BACT</name>
<dbReference type="RefSeq" id="WP_381521697.1">
    <property type="nucleotide sequence ID" value="NZ_JBHULN010000004.1"/>
</dbReference>
<evidence type="ECO:0000259" key="2">
    <source>
        <dbReference type="Pfam" id="PF05685"/>
    </source>
</evidence>
<sequence>MVAVGNLAEYLLEQLKTQDVVRVPASEAEYLDIAPEFPGKLEYQHGEIIAMSLASALHELIVSAINYLLFSYYKDKDFLVTSSNAGLQVSQPDGSYYQPDLMVTKGAWQFKEGSKSIITNPYLVVEVMSPGTYRYDNEDKLPLYKDVPTLHYVVYAAQDRPYLTVYERTEQPDVWLNTDYKTLDSVAKLGDLTLPLSEIYHKITFPVNQ</sequence>
<dbReference type="Gene3D" id="3.90.1570.10">
    <property type="entry name" value="tt1808, chain A"/>
    <property type="match status" value="1"/>
</dbReference>
<protein>
    <submittedName>
        <fullName evidence="3">Uma2 family endonuclease</fullName>
    </submittedName>
</protein>
<evidence type="ECO:0000313" key="3">
    <source>
        <dbReference type="EMBL" id="MFD2570753.1"/>
    </source>
</evidence>
<accession>A0ABW5M128</accession>
<dbReference type="CDD" id="cd06260">
    <property type="entry name" value="DUF820-like"/>
    <property type="match status" value="1"/>
</dbReference>
<keyword evidence="3" id="KW-0255">Endonuclease</keyword>
<dbReference type="InterPro" id="IPR008538">
    <property type="entry name" value="Uma2"/>
</dbReference>
<reference evidence="4" key="1">
    <citation type="journal article" date="2019" name="Int. J. Syst. Evol. Microbiol.">
        <title>The Global Catalogue of Microorganisms (GCM) 10K type strain sequencing project: providing services to taxonomists for standard genome sequencing and annotation.</title>
        <authorList>
            <consortium name="The Broad Institute Genomics Platform"/>
            <consortium name="The Broad Institute Genome Sequencing Center for Infectious Disease"/>
            <person name="Wu L."/>
            <person name="Ma J."/>
        </authorList>
    </citation>
    <scope>NUCLEOTIDE SEQUENCE [LARGE SCALE GENOMIC DNA]</scope>
    <source>
        <strain evidence="4">KCTC 42805</strain>
    </source>
</reference>
<dbReference type="InterPro" id="IPR011335">
    <property type="entry name" value="Restrct_endonuc-II-like"/>
</dbReference>
<gene>
    <name evidence="3" type="ORF">ACFSUS_08930</name>
</gene>
<keyword evidence="3" id="KW-0540">Nuclease</keyword>
<organism evidence="3 4">
    <name type="scientific">Spirosoma soli</name>
    <dbReference type="NCBI Taxonomy" id="1770529"/>
    <lineage>
        <taxon>Bacteria</taxon>
        <taxon>Pseudomonadati</taxon>
        <taxon>Bacteroidota</taxon>
        <taxon>Cytophagia</taxon>
        <taxon>Cytophagales</taxon>
        <taxon>Cytophagaceae</taxon>
        <taxon>Spirosoma</taxon>
    </lineage>
</organism>
<dbReference type="Pfam" id="PF05685">
    <property type="entry name" value="Uma2"/>
    <property type="match status" value="1"/>
</dbReference>
<keyword evidence="3" id="KW-0378">Hydrolase</keyword>
<dbReference type="EMBL" id="JBHULN010000004">
    <property type="protein sequence ID" value="MFD2570753.1"/>
    <property type="molecule type" value="Genomic_DNA"/>
</dbReference>
<feature type="domain" description="Putative restriction endonuclease" evidence="2">
    <location>
        <begin position="29"/>
        <end position="182"/>
    </location>
</feature>
<dbReference type="PANTHER" id="PTHR36558">
    <property type="entry name" value="GLR1098 PROTEIN"/>
    <property type="match status" value="1"/>
</dbReference>
<keyword evidence="1" id="KW-0812">Transmembrane</keyword>
<keyword evidence="4" id="KW-1185">Reference proteome</keyword>
<proteinExistence type="predicted"/>
<comment type="caution">
    <text evidence="3">The sequence shown here is derived from an EMBL/GenBank/DDBJ whole genome shotgun (WGS) entry which is preliminary data.</text>
</comment>